<feature type="domain" description="VOC" evidence="1">
    <location>
        <begin position="30"/>
        <end position="145"/>
    </location>
</feature>
<evidence type="ECO:0000313" key="3">
    <source>
        <dbReference type="Proteomes" id="UP000502756"/>
    </source>
</evidence>
<evidence type="ECO:0000313" key="2">
    <source>
        <dbReference type="EMBL" id="QJW88823.1"/>
    </source>
</evidence>
<keyword evidence="3" id="KW-1185">Reference proteome</keyword>
<dbReference type="SUPFAM" id="SSF54593">
    <property type="entry name" value="Glyoxalase/Bleomycin resistance protein/Dihydroxybiphenyl dioxygenase"/>
    <property type="match status" value="1"/>
</dbReference>
<dbReference type="EMBL" id="CP053435">
    <property type="protein sequence ID" value="QJW88823.1"/>
    <property type="molecule type" value="Genomic_DNA"/>
</dbReference>
<evidence type="ECO:0000259" key="1">
    <source>
        <dbReference type="PROSITE" id="PS51819"/>
    </source>
</evidence>
<dbReference type="InterPro" id="IPR004360">
    <property type="entry name" value="Glyas_Fos-R_dOase_dom"/>
</dbReference>
<dbReference type="KEGG" id="stae:HNV11_05210"/>
<dbReference type="PROSITE" id="PS51819">
    <property type="entry name" value="VOC"/>
    <property type="match status" value="1"/>
</dbReference>
<protein>
    <submittedName>
        <fullName evidence="2">Glyoxalase</fullName>
    </submittedName>
</protein>
<sequence>MKKQLFYWLTVFSLTTSVVSFGQSSLGIMRHNHLGIHVKDIPTSAAFYRDVLGLKPIPVPENLKLTRAWFDIGDGQQIHLLDGRTEQITHDRNGTHYALFVEDINKSEAFLKAKNLPYHRQVRFDGVVQLYFSDPDGYLFELNEGKKSTRGF</sequence>
<dbReference type="CDD" id="cd07245">
    <property type="entry name" value="VOC_like"/>
    <property type="match status" value="1"/>
</dbReference>
<dbReference type="InterPro" id="IPR037523">
    <property type="entry name" value="VOC_core"/>
</dbReference>
<dbReference type="PANTHER" id="PTHR46142">
    <property type="match status" value="1"/>
</dbReference>
<accession>A0A6M5Y6X4</accession>
<proteinExistence type="predicted"/>
<dbReference type="InterPro" id="IPR029068">
    <property type="entry name" value="Glyas_Bleomycin-R_OHBP_Dase"/>
</dbReference>
<dbReference type="PANTHER" id="PTHR46142:SF3">
    <property type="entry name" value="F18B13.24 PROTEIN"/>
    <property type="match status" value="1"/>
</dbReference>
<reference evidence="2 3" key="1">
    <citation type="submission" date="2020-05" db="EMBL/GenBank/DDBJ databases">
        <title>Genome sequencing of Spirosoma sp. TS118.</title>
        <authorList>
            <person name="Lee J.-H."/>
            <person name="Jeong S."/>
            <person name="Zhao L."/>
            <person name="Jung J.-H."/>
            <person name="Kim M.-K."/>
            <person name="Lim S."/>
        </authorList>
    </citation>
    <scope>NUCLEOTIDE SEQUENCE [LARGE SCALE GENOMIC DNA]</scope>
    <source>
        <strain evidence="2 3">TS118</strain>
    </source>
</reference>
<dbReference type="Gene3D" id="3.10.180.10">
    <property type="entry name" value="2,3-Dihydroxybiphenyl 1,2-Dioxygenase, domain 1"/>
    <property type="match status" value="1"/>
</dbReference>
<gene>
    <name evidence="2" type="ORF">HNV11_05210</name>
</gene>
<name>A0A6M5Y6X4_9BACT</name>
<dbReference type="Pfam" id="PF00903">
    <property type="entry name" value="Glyoxalase"/>
    <property type="match status" value="1"/>
</dbReference>
<dbReference type="AlphaFoldDB" id="A0A6M5Y6X4"/>
<dbReference type="RefSeq" id="WP_171738661.1">
    <property type="nucleotide sequence ID" value="NZ_CP053435.1"/>
</dbReference>
<dbReference type="Proteomes" id="UP000502756">
    <property type="component" value="Chromosome"/>
</dbReference>
<organism evidence="2 3">
    <name type="scientific">Spirosoma taeanense</name>
    <dbReference type="NCBI Taxonomy" id="2735870"/>
    <lineage>
        <taxon>Bacteria</taxon>
        <taxon>Pseudomonadati</taxon>
        <taxon>Bacteroidota</taxon>
        <taxon>Cytophagia</taxon>
        <taxon>Cytophagales</taxon>
        <taxon>Cytophagaceae</taxon>
        <taxon>Spirosoma</taxon>
    </lineage>
</organism>